<feature type="non-terminal residue" evidence="2">
    <location>
        <position position="118"/>
    </location>
</feature>
<dbReference type="AlphaFoldDB" id="A0A3P6EG56"/>
<feature type="region of interest" description="Disordered" evidence="1">
    <location>
        <begin position="1"/>
        <end position="43"/>
    </location>
</feature>
<reference evidence="2" key="1">
    <citation type="submission" date="2018-11" db="EMBL/GenBank/DDBJ databases">
        <authorList>
            <consortium name="Genoscope - CEA"/>
            <person name="William W."/>
        </authorList>
    </citation>
    <scope>NUCLEOTIDE SEQUENCE</scope>
</reference>
<proteinExistence type="predicted"/>
<sequence>MVEKDTLESSGEKTIVDNSNMKEKVNGWNSVSPDKLGRTKVTQEDMGVQISASKFSVLSLVDMEEGEIPEEDLHVGGVEGSEEGVNHEITEEDKLEDELLDQLVKVKDKAGSQKGGKR</sequence>
<name>A0A3P6EG56_BRAOL</name>
<dbReference type="EMBL" id="LR031875">
    <property type="protein sequence ID" value="VDD31442.1"/>
    <property type="molecule type" value="Genomic_DNA"/>
</dbReference>
<evidence type="ECO:0000256" key="1">
    <source>
        <dbReference type="SAM" id="MobiDB-lite"/>
    </source>
</evidence>
<gene>
    <name evidence="2" type="ORF">BOLC9T56765H</name>
</gene>
<protein>
    <submittedName>
        <fullName evidence="2">Uncharacterized protein</fullName>
    </submittedName>
</protein>
<accession>A0A3P6EG56</accession>
<feature type="region of interest" description="Disordered" evidence="1">
    <location>
        <begin position="69"/>
        <end position="93"/>
    </location>
</feature>
<evidence type="ECO:0000313" key="2">
    <source>
        <dbReference type="EMBL" id="VDD31442.1"/>
    </source>
</evidence>
<organism evidence="2">
    <name type="scientific">Brassica oleracea</name>
    <name type="common">Wild cabbage</name>
    <dbReference type="NCBI Taxonomy" id="3712"/>
    <lineage>
        <taxon>Eukaryota</taxon>
        <taxon>Viridiplantae</taxon>
        <taxon>Streptophyta</taxon>
        <taxon>Embryophyta</taxon>
        <taxon>Tracheophyta</taxon>
        <taxon>Spermatophyta</taxon>
        <taxon>Magnoliopsida</taxon>
        <taxon>eudicotyledons</taxon>
        <taxon>Gunneridae</taxon>
        <taxon>Pentapetalae</taxon>
        <taxon>rosids</taxon>
        <taxon>malvids</taxon>
        <taxon>Brassicales</taxon>
        <taxon>Brassicaceae</taxon>
        <taxon>Brassiceae</taxon>
        <taxon>Brassica</taxon>
    </lineage>
</organism>
<feature type="compositionally biased region" description="Basic and acidic residues" evidence="1">
    <location>
        <begin position="1"/>
        <end position="25"/>
    </location>
</feature>